<accession>A0A518BKG4</accession>
<keyword evidence="1" id="KW-0732">Signal</keyword>
<dbReference type="SUPFAM" id="SSF69318">
    <property type="entry name" value="Integrin alpha N-terminal domain"/>
    <property type="match status" value="2"/>
</dbReference>
<dbReference type="AlphaFoldDB" id="A0A518BKG4"/>
<evidence type="ECO:0008006" key="4">
    <source>
        <dbReference type="Google" id="ProtNLM"/>
    </source>
</evidence>
<dbReference type="KEGG" id="pbap:Pla133_25530"/>
<dbReference type="EMBL" id="CP036287">
    <property type="protein sequence ID" value="QDU67470.1"/>
    <property type="molecule type" value="Genomic_DNA"/>
</dbReference>
<sequence>MHGLPNVASSRKIAVAPLLPIGTALVVGGLLGTPAAAQFSVDSSGIPGGSANNSTTENVDFADVDLDGDWDAAFADGGDDGNDQNRIWINRGGLQAGPLGDFIDETATRFPSEADDSRDIEFADIDGDGDVDLYVSNTAQLTNQGNKWWVNNGLLQGGTTGFYTDETATRWVNLNGPNSSISPSLLIGNTFIDWSCDCDFGDLDNDGDLDLVHSSYGGAFGGQVPTRIFLNDGAGHFEEFNPSGFKLGTNIISNGQPALWAEGVQQANTGNTTGGQADIASSALDIDVGDMDGDFDLDILHGARQEDPRVFHNRLEENGGILGFRDVSDAVFPGGNGDWESGGGNYEQEMADMDGDGDLDIYGLNWSGFNDVTFRNNGDGTFSNLSTNLPNSGADDNEGDFLDYDNDGDLDLFVANFSGADKLYRNDGNGNLTAVPLGTSYSATSLDADACDVDGDGDYDVMVAEDNKQANTFLRNTTNVPDTHAPYIPNLESVSNGAAAAGTIAIRAQVYDNAPYYITWYNPTVLRVNVGGVDLPDVAMPSSAGQIFRAEIPRNLVGTVTYSVRSEDKYGNVGLSAPDSFVHSGGPVGSSFGSFSSGGGGQPTIEALSLPLAGSPLYLAGRNVSAGAPVFFLLGTKKTASTLDLSNGLLLNVSLPIVILQSDLADGNGDAVTVIGLPAAAAGLTVHTQIVTLDGTSGNDFASSRGLTLQIP</sequence>
<dbReference type="RefSeq" id="WP_145065682.1">
    <property type="nucleotide sequence ID" value="NZ_CP036287.1"/>
</dbReference>
<evidence type="ECO:0000313" key="2">
    <source>
        <dbReference type="EMBL" id="QDU67470.1"/>
    </source>
</evidence>
<proteinExistence type="predicted"/>
<dbReference type="PANTHER" id="PTHR46580">
    <property type="entry name" value="SENSOR KINASE-RELATED"/>
    <property type="match status" value="1"/>
</dbReference>
<dbReference type="Pfam" id="PF13517">
    <property type="entry name" value="FG-GAP_3"/>
    <property type="match status" value="1"/>
</dbReference>
<reference evidence="2 3" key="1">
    <citation type="submission" date="2019-02" db="EMBL/GenBank/DDBJ databases">
        <title>Deep-cultivation of Planctomycetes and their phenomic and genomic characterization uncovers novel biology.</title>
        <authorList>
            <person name="Wiegand S."/>
            <person name="Jogler M."/>
            <person name="Boedeker C."/>
            <person name="Pinto D."/>
            <person name="Vollmers J."/>
            <person name="Rivas-Marin E."/>
            <person name="Kohn T."/>
            <person name="Peeters S.H."/>
            <person name="Heuer A."/>
            <person name="Rast P."/>
            <person name="Oberbeckmann S."/>
            <person name="Bunk B."/>
            <person name="Jeske O."/>
            <person name="Meyerdierks A."/>
            <person name="Storesund J.E."/>
            <person name="Kallscheuer N."/>
            <person name="Luecker S."/>
            <person name="Lage O.M."/>
            <person name="Pohl T."/>
            <person name="Merkel B.J."/>
            <person name="Hornburger P."/>
            <person name="Mueller R.-W."/>
            <person name="Bruemmer F."/>
            <person name="Labrenz M."/>
            <person name="Spormann A.M."/>
            <person name="Op den Camp H."/>
            <person name="Overmann J."/>
            <person name="Amann R."/>
            <person name="Jetten M.S.M."/>
            <person name="Mascher T."/>
            <person name="Medema M.H."/>
            <person name="Devos D.P."/>
            <person name="Kaster A.-K."/>
            <person name="Ovreas L."/>
            <person name="Rohde M."/>
            <person name="Galperin M.Y."/>
            <person name="Jogler C."/>
        </authorList>
    </citation>
    <scope>NUCLEOTIDE SEQUENCE [LARGE SCALE GENOMIC DNA]</scope>
    <source>
        <strain evidence="2 3">Pla133</strain>
    </source>
</reference>
<evidence type="ECO:0000313" key="3">
    <source>
        <dbReference type="Proteomes" id="UP000316921"/>
    </source>
</evidence>
<gene>
    <name evidence="2" type="ORF">Pla133_25530</name>
</gene>
<dbReference type="PANTHER" id="PTHR46580:SF4">
    <property type="entry name" value="ATP_GTP-BINDING PROTEIN"/>
    <property type="match status" value="1"/>
</dbReference>
<name>A0A518BKG4_9BACT</name>
<keyword evidence="3" id="KW-1185">Reference proteome</keyword>
<dbReference type="InterPro" id="IPR013517">
    <property type="entry name" value="FG-GAP"/>
</dbReference>
<dbReference type="Proteomes" id="UP000316921">
    <property type="component" value="Chromosome"/>
</dbReference>
<evidence type="ECO:0000256" key="1">
    <source>
        <dbReference type="ARBA" id="ARBA00022729"/>
    </source>
</evidence>
<organism evidence="2 3">
    <name type="scientific">Engelhardtia mirabilis</name>
    <dbReference type="NCBI Taxonomy" id="2528011"/>
    <lineage>
        <taxon>Bacteria</taxon>
        <taxon>Pseudomonadati</taxon>
        <taxon>Planctomycetota</taxon>
        <taxon>Planctomycetia</taxon>
        <taxon>Planctomycetia incertae sedis</taxon>
        <taxon>Engelhardtia</taxon>
    </lineage>
</organism>
<dbReference type="InterPro" id="IPR028994">
    <property type="entry name" value="Integrin_alpha_N"/>
</dbReference>
<protein>
    <recommendedName>
        <fullName evidence="4">FG-GAP repeat protein</fullName>
    </recommendedName>
</protein>